<gene>
    <name evidence="1" type="ORF">IAD04_04170</name>
</gene>
<dbReference type="Proteomes" id="UP000886893">
    <property type="component" value="Unassembled WGS sequence"/>
</dbReference>
<protein>
    <submittedName>
        <fullName evidence="1">Uncharacterized protein</fullName>
    </submittedName>
</protein>
<reference evidence="1" key="2">
    <citation type="journal article" date="2021" name="PeerJ">
        <title>Extensive microbial diversity within the chicken gut microbiome revealed by metagenomics and culture.</title>
        <authorList>
            <person name="Gilroy R."/>
            <person name="Ravi A."/>
            <person name="Getino M."/>
            <person name="Pursley I."/>
            <person name="Horton D.L."/>
            <person name="Alikhan N.F."/>
            <person name="Baker D."/>
            <person name="Gharbi K."/>
            <person name="Hall N."/>
            <person name="Watson M."/>
            <person name="Adriaenssens E.M."/>
            <person name="Foster-Nyarko E."/>
            <person name="Jarju S."/>
            <person name="Secka A."/>
            <person name="Antonio M."/>
            <person name="Oren A."/>
            <person name="Chaudhuri R.R."/>
            <person name="La Ragione R."/>
            <person name="Hildebrand F."/>
            <person name="Pallen M.J."/>
        </authorList>
    </citation>
    <scope>NUCLEOTIDE SEQUENCE</scope>
    <source>
        <strain evidence="1">14508</strain>
    </source>
</reference>
<dbReference type="EMBL" id="DVKI01000129">
    <property type="protein sequence ID" value="HIT17553.1"/>
    <property type="molecule type" value="Genomic_DNA"/>
</dbReference>
<sequence>MNENLFNVLSLYCNNEIENLKNSELYMKLKKLVDELNYILVCKYGKELNNKKSENLYLSITVFNDKNEEIEIFDEGFLSAGTLLVWADKKHRYKFLSWKDEEFIEDLNWLIKELENIKNNK</sequence>
<evidence type="ECO:0000313" key="2">
    <source>
        <dbReference type="Proteomes" id="UP000886893"/>
    </source>
</evidence>
<accession>A0A9D1GA38</accession>
<evidence type="ECO:0000313" key="1">
    <source>
        <dbReference type="EMBL" id="HIT17553.1"/>
    </source>
</evidence>
<name>A0A9D1GA38_9FIRM</name>
<reference evidence="1" key="1">
    <citation type="submission" date="2020-10" db="EMBL/GenBank/DDBJ databases">
        <authorList>
            <person name="Gilroy R."/>
        </authorList>
    </citation>
    <scope>NUCLEOTIDE SEQUENCE</scope>
    <source>
        <strain evidence="1">14508</strain>
    </source>
</reference>
<comment type="caution">
    <text evidence="1">The sequence shown here is derived from an EMBL/GenBank/DDBJ whole genome shotgun (WGS) entry which is preliminary data.</text>
</comment>
<dbReference type="AlphaFoldDB" id="A0A9D1GA38"/>
<proteinExistence type="predicted"/>
<organism evidence="1 2">
    <name type="scientific">Candidatus Caccosoma faecigallinarum</name>
    <dbReference type="NCBI Taxonomy" id="2840720"/>
    <lineage>
        <taxon>Bacteria</taxon>
        <taxon>Bacillati</taxon>
        <taxon>Bacillota</taxon>
        <taxon>Bacillota incertae sedis</taxon>
        <taxon>Candidatus Caccosoma</taxon>
    </lineage>
</organism>